<dbReference type="PROSITE" id="PS50887">
    <property type="entry name" value="GGDEF"/>
    <property type="match status" value="1"/>
</dbReference>
<sequence length="196" mass="21854">MSMSFKLKQHEWLAEVGKIAASSSSPAEKIEAVKLLYKRIDSFIKDAGDKIIVDELTGFINQPFLGQFLDKRFLEADDFGEDISVVVFEIKLFDIFWDGFGDLEAARAISKIASVIEDSIRDNDLVCRFETNKFVLILPDTHETQALRIAETIALKSKEINFEKNDHLELVYGIASKSDGANTSDGLFEAALAGLN</sequence>
<organism evidence="2 3">
    <name type="scientific">candidate division CPR2 bacterium GW2011_GWC1_41_48</name>
    <dbReference type="NCBI Taxonomy" id="1618344"/>
    <lineage>
        <taxon>Bacteria</taxon>
        <taxon>Bacteria division CPR2</taxon>
    </lineage>
</organism>
<feature type="domain" description="GGDEF" evidence="1">
    <location>
        <begin position="81"/>
        <end position="196"/>
    </location>
</feature>
<protein>
    <submittedName>
        <fullName evidence="2">GGDEF/response regulator receiver domain protein</fullName>
    </submittedName>
</protein>
<dbReference type="Pfam" id="PF00990">
    <property type="entry name" value="GGDEF"/>
    <property type="match status" value="1"/>
</dbReference>
<comment type="caution">
    <text evidence="2">The sequence shown here is derived from an EMBL/GenBank/DDBJ whole genome shotgun (WGS) entry which is preliminary data.</text>
</comment>
<dbReference type="Gene3D" id="3.30.70.270">
    <property type="match status" value="1"/>
</dbReference>
<reference evidence="2 3" key="1">
    <citation type="journal article" date="2015" name="Nature">
        <title>rRNA introns, odd ribosomes, and small enigmatic genomes across a large radiation of phyla.</title>
        <authorList>
            <person name="Brown C.T."/>
            <person name="Hug L.A."/>
            <person name="Thomas B.C."/>
            <person name="Sharon I."/>
            <person name="Castelle C.J."/>
            <person name="Singh A."/>
            <person name="Wilkins M.J."/>
            <person name="Williams K.H."/>
            <person name="Banfield J.F."/>
        </authorList>
    </citation>
    <scope>NUCLEOTIDE SEQUENCE [LARGE SCALE GENOMIC DNA]</scope>
</reference>
<gene>
    <name evidence="2" type="ORF">UU65_C0008G0005</name>
</gene>
<dbReference type="SUPFAM" id="SSF55073">
    <property type="entry name" value="Nucleotide cyclase"/>
    <property type="match status" value="1"/>
</dbReference>
<name>A0A0G0Z6B5_UNCC2</name>
<dbReference type="NCBIfam" id="TIGR00254">
    <property type="entry name" value="GGDEF"/>
    <property type="match status" value="1"/>
</dbReference>
<proteinExistence type="predicted"/>
<evidence type="ECO:0000313" key="3">
    <source>
        <dbReference type="Proteomes" id="UP000033869"/>
    </source>
</evidence>
<evidence type="ECO:0000313" key="2">
    <source>
        <dbReference type="EMBL" id="KKS08583.1"/>
    </source>
</evidence>
<dbReference type="AlphaFoldDB" id="A0A0G0Z6B5"/>
<accession>A0A0G0Z6B5</accession>
<dbReference type="InterPro" id="IPR029787">
    <property type="entry name" value="Nucleotide_cyclase"/>
</dbReference>
<dbReference type="EMBL" id="LCBL01000008">
    <property type="protein sequence ID" value="KKS08583.1"/>
    <property type="molecule type" value="Genomic_DNA"/>
</dbReference>
<dbReference type="InterPro" id="IPR000160">
    <property type="entry name" value="GGDEF_dom"/>
</dbReference>
<dbReference type="InterPro" id="IPR043128">
    <property type="entry name" value="Rev_trsase/Diguanyl_cyclase"/>
</dbReference>
<evidence type="ECO:0000259" key="1">
    <source>
        <dbReference type="PROSITE" id="PS50887"/>
    </source>
</evidence>
<dbReference type="Proteomes" id="UP000033869">
    <property type="component" value="Unassembled WGS sequence"/>
</dbReference>
<dbReference type="SMART" id="SM00267">
    <property type="entry name" value="GGDEF"/>
    <property type="match status" value="1"/>
</dbReference>